<reference evidence="1 2" key="1">
    <citation type="submission" date="2019-08" db="EMBL/GenBank/DDBJ databases">
        <title>In-depth cultivation of the pig gut microbiome towards novel bacterial diversity and tailored functional studies.</title>
        <authorList>
            <person name="Wylensek D."/>
            <person name="Hitch T.C.A."/>
            <person name="Clavel T."/>
        </authorList>
    </citation>
    <scope>NUCLEOTIDE SEQUENCE [LARGE SCALE GENOMIC DNA]</scope>
    <source>
        <strain evidence="1 2">CA-Schmier-601-WT-1</strain>
    </source>
</reference>
<proteinExistence type="predicted"/>
<dbReference type="EMBL" id="VUNC01000004">
    <property type="protein sequence ID" value="MST72742.1"/>
    <property type="molecule type" value="Genomic_DNA"/>
</dbReference>
<comment type="caution">
    <text evidence="1">The sequence shown here is derived from an EMBL/GenBank/DDBJ whole genome shotgun (WGS) entry which is preliminary data.</text>
</comment>
<protein>
    <submittedName>
        <fullName evidence="1">Uncharacterized protein</fullName>
    </submittedName>
</protein>
<dbReference type="AlphaFoldDB" id="A0A6N7XB20"/>
<evidence type="ECO:0000313" key="2">
    <source>
        <dbReference type="Proteomes" id="UP000469325"/>
    </source>
</evidence>
<evidence type="ECO:0000313" key="1">
    <source>
        <dbReference type="EMBL" id="MST72742.1"/>
    </source>
</evidence>
<dbReference type="RefSeq" id="WP_154435183.1">
    <property type="nucleotide sequence ID" value="NZ_VUNC01000004.1"/>
</dbReference>
<accession>A0A6N7XB20</accession>
<dbReference type="Proteomes" id="UP000469325">
    <property type="component" value="Unassembled WGS sequence"/>
</dbReference>
<keyword evidence="2" id="KW-1185">Reference proteome</keyword>
<organism evidence="1 2">
    <name type="scientific">Olsenella porci</name>
    <dbReference type="NCBI Taxonomy" id="2652279"/>
    <lineage>
        <taxon>Bacteria</taxon>
        <taxon>Bacillati</taxon>
        <taxon>Actinomycetota</taxon>
        <taxon>Coriobacteriia</taxon>
        <taxon>Coriobacteriales</taxon>
        <taxon>Atopobiaceae</taxon>
        <taxon>Olsenella</taxon>
    </lineage>
</organism>
<name>A0A6N7XB20_9ACTN</name>
<sequence length="78" mass="8990">MGSGRARRDEGLHTRLEGEDAGEFKACTRKRRYASEAEAKKAAERSSRRKDAPKIFVYRCEYCGGWHLTHHRPRGGRK</sequence>
<gene>
    <name evidence="1" type="ORF">FYJ68_06445</name>
</gene>